<name>A0ABT8KTJ7_9BACT</name>
<accession>A0ABT8KTJ7</accession>
<keyword evidence="1" id="KW-0812">Transmembrane</keyword>
<dbReference type="Proteomes" id="UP001172082">
    <property type="component" value="Unassembled WGS sequence"/>
</dbReference>
<dbReference type="RefSeq" id="WP_346754108.1">
    <property type="nucleotide sequence ID" value="NZ_JAUJEA010000009.1"/>
</dbReference>
<organism evidence="2 3">
    <name type="scientific">Splendidivirga corallicola</name>
    <dbReference type="NCBI Taxonomy" id="3051826"/>
    <lineage>
        <taxon>Bacteria</taxon>
        <taxon>Pseudomonadati</taxon>
        <taxon>Bacteroidota</taxon>
        <taxon>Cytophagia</taxon>
        <taxon>Cytophagales</taxon>
        <taxon>Splendidivirgaceae</taxon>
        <taxon>Splendidivirga</taxon>
    </lineage>
</organism>
<keyword evidence="3" id="KW-1185">Reference proteome</keyword>
<proteinExistence type="predicted"/>
<feature type="transmembrane region" description="Helical" evidence="1">
    <location>
        <begin position="91"/>
        <end position="108"/>
    </location>
</feature>
<gene>
    <name evidence="2" type="ORF">QQ008_22020</name>
</gene>
<feature type="transmembrane region" description="Helical" evidence="1">
    <location>
        <begin position="67"/>
        <end position="85"/>
    </location>
</feature>
<reference evidence="2" key="1">
    <citation type="submission" date="2023-06" db="EMBL/GenBank/DDBJ databases">
        <title>Genomic of Parafulvivirga corallium.</title>
        <authorList>
            <person name="Wang G."/>
        </authorList>
    </citation>
    <scope>NUCLEOTIDE SEQUENCE</scope>
    <source>
        <strain evidence="2">BMA10</strain>
    </source>
</reference>
<evidence type="ECO:0000313" key="3">
    <source>
        <dbReference type="Proteomes" id="UP001172082"/>
    </source>
</evidence>
<evidence type="ECO:0000256" key="1">
    <source>
        <dbReference type="SAM" id="Phobius"/>
    </source>
</evidence>
<protein>
    <submittedName>
        <fullName evidence="2">Uncharacterized protein</fullName>
    </submittedName>
</protein>
<comment type="caution">
    <text evidence="2">The sequence shown here is derived from an EMBL/GenBank/DDBJ whole genome shotgun (WGS) entry which is preliminary data.</text>
</comment>
<evidence type="ECO:0000313" key="2">
    <source>
        <dbReference type="EMBL" id="MDN5204085.1"/>
    </source>
</evidence>
<dbReference type="EMBL" id="JAUJEA010000009">
    <property type="protein sequence ID" value="MDN5204085.1"/>
    <property type="molecule type" value="Genomic_DNA"/>
</dbReference>
<keyword evidence="1" id="KW-0472">Membrane</keyword>
<keyword evidence="1" id="KW-1133">Transmembrane helix</keyword>
<sequence length="115" mass="13834">MKFPRFIRLPQYKRFHITPRYYDPIKEDIEIRTEKIKRELENGVSTHYRSNIRGSFTRKAKYNVQSGLLRIILFLVICGVMFGYLLYGRDVLIYGLFSAGVLYIIWRLKGLLRRR</sequence>